<dbReference type="AlphaFoldDB" id="A0A151CF04"/>
<keyword evidence="6 11" id="KW-0548">Nucleotidyltransferase</keyword>
<dbReference type="InterPro" id="IPR005248">
    <property type="entry name" value="NadD/NMNAT"/>
</dbReference>
<evidence type="ECO:0000256" key="4">
    <source>
        <dbReference type="ARBA" id="ARBA00022642"/>
    </source>
</evidence>
<comment type="catalytic activity">
    <reaction evidence="10 11">
        <text>nicotinate beta-D-ribonucleotide + ATP + H(+) = deamido-NAD(+) + diphosphate</text>
        <dbReference type="Rhea" id="RHEA:22860"/>
        <dbReference type="ChEBI" id="CHEBI:15378"/>
        <dbReference type="ChEBI" id="CHEBI:30616"/>
        <dbReference type="ChEBI" id="CHEBI:33019"/>
        <dbReference type="ChEBI" id="CHEBI:57502"/>
        <dbReference type="ChEBI" id="CHEBI:58437"/>
        <dbReference type="EC" id="2.7.7.18"/>
    </reaction>
</comment>
<dbReference type="Gene3D" id="3.40.50.620">
    <property type="entry name" value="HUPs"/>
    <property type="match status" value="1"/>
</dbReference>
<accession>A0A151CF04</accession>
<reference evidence="13 14" key="1">
    <citation type="submission" date="2015-11" db="EMBL/GenBank/DDBJ databases">
        <title>Draft genome of Sulfurovum riftiae 1812E, a member of the Epsilonproteobacteria isolated from the tube of the deep-sea hydrothermal vent tubewom Riftia pachyptila.</title>
        <authorList>
            <person name="Vetriani C."/>
            <person name="Giovannelli D."/>
        </authorList>
    </citation>
    <scope>NUCLEOTIDE SEQUENCE [LARGE SCALE GENOMIC DNA]</scope>
    <source>
        <strain evidence="13 14">1812E</strain>
    </source>
</reference>
<dbReference type="STRING" id="1630136.AS592_01685"/>
<keyword evidence="5 11" id="KW-0808">Transferase</keyword>
<evidence type="ECO:0000256" key="10">
    <source>
        <dbReference type="ARBA" id="ARBA00048721"/>
    </source>
</evidence>
<keyword evidence="4 11" id="KW-0662">Pyridine nucleotide biosynthesis</keyword>
<dbReference type="NCBIfam" id="TIGR00125">
    <property type="entry name" value="cyt_tran_rel"/>
    <property type="match status" value="1"/>
</dbReference>
<dbReference type="EMBL" id="LNKT01000045">
    <property type="protein sequence ID" value="KYJ86101.1"/>
    <property type="molecule type" value="Genomic_DNA"/>
</dbReference>
<gene>
    <name evidence="11" type="primary">nadD</name>
    <name evidence="13" type="ORF">AS592_01685</name>
</gene>
<dbReference type="InterPro" id="IPR014729">
    <property type="entry name" value="Rossmann-like_a/b/a_fold"/>
</dbReference>
<comment type="caution">
    <text evidence="13">The sequence shown here is derived from an EMBL/GenBank/DDBJ whole genome shotgun (WGS) entry which is preliminary data.</text>
</comment>
<dbReference type="SUPFAM" id="SSF52374">
    <property type="entry name" value="Nucleotidylyl transferase"/>
    <property type="match status" value="1"/>
</dbReference>
<evidence type="ECO:0000256" key="6">
    <source>
        <dbReference type="ARBA" id="ARBA00022695"/>
    </source>
</evidence>
<name>A0A151CF04_9BACT</name>
<dbReference type="GO" id="GO:0005524">
    <property type="term" value="F:ATP binding"/>
    <property type="evidence" value="ECO:0007669"/>
    <property type="project" value="UniProtKB-KW"/>
</dbReference>
<comment type="similarity">
    <text evidence="3 11">Belongs to the NadD family.</text>
</comment>
<evidence type="ECO:0000256" key="8">
    <source>
        <dbReference type="ARBA" id="ARBA00022840"/>
    </source>
</evidence>
<evidence type="ECO:0000256" key="1">
    <source>
        <dbReference type="ARBA" id="ARBA00002324"/>
    </source>
</evidence>
<dbReference type="PANTHER" id="PTHR39321:SF3">
    <property type="entry name" value="PHOSPHOPANTETHEINE ADENYLYLTRANSFERASE"/>
    <property type="match status" value="1"/>
</dbReference>
<keyword evidence="14" id="KW-1185">Reference proteome</keyword>
<evidence type="ECO:0000256" key="9">
    <source>
        <dbReference type="ARBA" id="ARBA00023027"/>
    </source>
</evidence>
<organism evidence="13 14">
    <name type="scientific">Sulfurovum riftiae</name>
    <dbReference type="NCBI Taxonomy" id="1630136"/>
    <lineage>
        <taxon>Bacteria</taxon>
        <taxon>Pseudomonadati</taxon>
        <taxon>Campylobacterota</taxon>
        <taxon>Epsilonproteobacteria</taxon>
        <taxon>Campylobacterales</taxon>
        <taxon>Sulfurovaceae</taxon>
        <taxon>Sulfurovum</taxon>
    </lineage>
</organism>
<evidence type="ECO:0000256" key="7">
    <source>
        <dbReference type="ARBA" id="ARBA00022741"/>
    </source>
</evidence>
<dbReference type="RefSeq" id="WP_067331495.1">
    <property type="nucleotide sequence ID" value="NZ_LNKT01000045.1"/>
</dbReference>
<evidence type="ECO:0000313" key="14">
    <source>
        <dbReference type="Proteomes" id="UP000075359"/>
    </source>
</evidence>
<dbReference type="GO" id="GO:0009435">
    <property type="term" value="P:NAD+ biosynthetic process"/>
    <property type="evidence" value="ECO:0007669"/>
    <property type="project" value="UniProtKB-UniRule"/>
</dbReference>
<proteinExistence type="inferred from homology"/>
<evidence type="ECO:0000256" key="3">
    <source>
        <dbReference type="ARBA" id="ARBA00009014"/>
    </source>
</evidence>
<keyword evidence="7 11" id="KW-0547">Nucleotide-binding</keyword>
<dbReference type="CDD" id="cd02165">
    <property type="entry name" value="NMNAT"/>
    <property type="match status" value="1"/>
</dbReference>
<keyword evidence="9 11" id="KW-0520">NAD</keyword>
<dbReference type="GO" id="GO:0004515">
    <property type="term" value="F:nicotinate-nucleotide adenylyltransferase activity"/>
    <property type="evidence" value="ECO:0007669"/>
    <property type="project" value="UniProtKB-UniRule"/>
</dbReference>
<dbReference type="Pfam" id="PF01467">
    <property type="entry name" value="CTP_transf_like"/>
    <property type="match status" value="1"/>
</dbReference>
<evidence type="ECO:0000256" key="5">
    <source>
        <dbReference type="ARBA" id="ARBA00022679"/>
    </source>
</evidence>
<keyword evidence="8 11" id="KW-0067">ATP-binding</keyword>
<dbReference type="OrthoDB" id="5295945at2"/>
<dbReference type="Proteomes" id="UP000075359">
    <property type="component" value="Unassembled WGS sequence"/>
</dbReference>
<dbReference type="EC" id="2.7.7.18" evidence="11"/>
<evidence type="ECO:0000259" key="12">
    <source>
        <dbReference type="Pfam" id="PF01467"/>
    </source>
</evidence>
<sequence>MVNQSKPTVAIFGGSFDPPHKGHQEIVRKAVEALEIDRLIVLPAYLNPFKRSSLASAEKRLEWCHKLFDGLPKVSVDDYEIRQGKSIRTSQSVKHFNTMYEVKYLIIGSDNLSTLTDWHEFEWLNKTVTWVIATRKNHPLNTEKLRSWKILEINFPVSSTTIREEIDLHYIDNRIKQSVQRTLHDNPKGKH</sequence>
<comment type="pathway">
    <text evidence="2 11">Cofactor biosynthesis; NAD(+) biosynthesis; deamido-NAD(+) from nicotinate D-ribonucleotide: step 1/1.</text>
</comment>
<dbReference type="InterPro" id="IPR004821">
    <property type="entry name" value="Cyt_trans-like"/>
</dbReference>
<dbReference type="NCBIfam" id="TIGR00482">
    <property type="entry name" value="nicotinate (nicotinamide) nucleotide adenylyltransferase"/>
    <property type="match status" value="1"/>
</dbReference>
<feature type="domain" description="Cytidyltransferase-like" evidence="12">
    <location>
        <begin position="11"/>
        <end position="164"/>
    </location>
</feature>
<evidence type="ECO:0000256" key="11">
    <source>
        <dbReference type="HAMAP-Rule" id="MF_00244"/>
    </source>
</evidence>
<evidence type="ECO:0000313" key="13">
    <source>
        <dbReference type="EMBL" id="KYJ86101.1"/>
    </source>
</evidence>
<dbReference type="HAMAP" id="MF_00244">
    <property type="entry name" value="NaMN_adenylyltr"/>
    <property type="match status" value="1"/>
</dbReference>
<protein>
    <recommendedName>
        <fullName evidence="11">Probable nicotinate-nucleotide adenylyltransferase</fullName>
        <ecNumber evidence="11">2.7.7.18</ecNumber>
    </recommendedName>
    <alternativeName>
        <fullName evidence="11">Deamido-NAD(+) diphosphorylase</fullName>
    </alternativeName>
    <alternativeName>
        <fullName evidence="11">Deamido-NAD(+) pyrophosphorylase</fullName>
    </alternativeName>
    <alternativeName>
        <fullName evidence="11">Nicotinate mononucleotide adenylyltransferase</fullName>
        <shortName evidence="11">NaMN adenylyltransferase</shortName>
    </alternativeName>
</protein>
<comment type="function">
    <text evidence="1 11">Catalyzes the reversible adenylation of nicotinate mononucleotide (NaMN) to nicotinic acid adenine dinucleotide (NaAD).</text>
</comment>
<dbReference type="PANTHER" id="PTHR39321">
    <property type="entry name" value="NICOTINATE-NUCLEOTIDE ADENYLYLTRANSFERASE-RELATED"/>
    <property type="match status" value="1"/>
</dbReference>
<evidence type="ECO:0000256" key="2">
    <source>
        <dbReference type="ARBA" id="ARBA00005019"/>
    </source>
</evidence>
<dbReference type="UniPathway" id="UPA00253">
    <property type="reaction ID" value="UER00332"/>
</dbReference>